<comment type="similarity">
    <text evidence="1 4">Belongs to the acetyltransferase Eis family.</text>
</comment>
<dbReference type="PANTHER" id="PTHR37817:SF1">
    <property type="entry name" value="N-ACETYLTRANSFERASE EIS"/>
    <property type="match status" value="1"/>
</dbReference>
<organism evidence="6 7">
    <name type="scientific">Virgisporangium aurantiacum</name>
    <dbReference type="NCBI Taxonomy" id="175570"/>
    <lineage>
        <taxon>Bacteria</taxon>
        <taxon>Bacillati</taxon>
        <taxon>Actinomycetota</taxon>
        <taxon>Actinomycetes</taxon>
        <taxon>Micromonosporales</taxon>
        <taxon>Micromonosporaceae</taxon>
        <taxon>Virgisporangium</taxon>
    </lineage>
</organism>
<evidence type="ECO:0000313" key="7">
    <source>
        <dbReference type="Proteomes" id="UP000612585"/>
    </source>
</evidence>
<comment type="subunit">
    <text evidence="4">Homohexamer; trimer of dimers.</text>
</comment>
<sequence length="403" mass="44292">MTTPLLRTALPDEFEAVHRVVSRAFGEPYEPDDGVNAALFEADRSLVVADGDQLVAHTGSFGRVLTVPGALVPAAHVTAVGVHPTHRRRGYLTRMMHQQLRDISEPIALLWASEGTIYQRFGYGHAAQRLMFSADRRELALLPRFAVAGGRLREASLEDARKDLMALYEHVRPERVGWSDRSEAWWNYVLRDKPEHRDGATARHALLYEGPSGLEGYAIWRSKEEWDNGPQGEVNVRELVAVTPEAYTELWRFLFSVDLTRTVVYWCAAMDEPLLHMVTEPRRLGARVADSLWVRIADVPAALAARRYATPLNVVLQVDDPLLTANAGRWRLTADGDSVTCVPTGDPADLACDVADLGAAYLGGTALTALAAAGRVRELVPGTLVPASIAFLAPRSPSATEVF</sequence>
<dbReference type="InterPro" id="IPR000182">
    <property type="entry name" value="GNAT_dom"/>
</dbReference>
<dbReference type="GO" id="GO:0034069">
    <property type="term" value="F:aminoglycoside N-acetyltransferase activity"/>
    <property type="evidence" value="ECO:0007669"/>
    <property type="project" value="TreeGrafter"/>
</dbReference>
<dbReference type="InterPro" id="IPR041380">
    <property type="entry name" value="Acetyltransf_17"/>
</dbReference>
<reference evidence="6" key="1">
    <citation type="submission" date="2021-01" db="EMBL/GenBank/DDBJ databases">
        <title>Whole genome shotgun sequence of Virgisporangium aurantiacum NBRC 16421.</title>
        <authorList>
            <person name="Komaki H."/>
            <person name="Tamura T."/>
        </authorList>
    </citation>
    <scope>NUCLEOTIDE SEQUENCE</scope>
    <source>
        <strain evidence="6">NBRC 16421</strain>
    </source>
</reference>
<dbReference type="Gene3D" id="3.40.630.30">
    <property type="match status" value="2"/>
</dbReference>
<evidence type="ECO:0000256" key="4">
    <source>
        <dbReference type="HAMAP-Rule" id="MF_01812"/>
    </source>
</evidence>
<keyword evidence="3 4" id="KW-0012">Acyltransferase</keyword>
<dbReference type="Proteomes" id="UP000612585">
    <property type="component" value="Unassembled WGS sequence"/>
</dbReference>
<protein>
    <submittedName>
        <fullName evidence="6">UPF0256 protein</fullName>
    </submittedName>
</protein>
<dbReference type="Pfam" id="PF13530">
    <property type="entry name" value="SCP2_2"/>
    <property type="match status" value="1"/>
</dbReference>
<dbReference type="CDD" id="cd04301">
    <property type="entry name" value="NAT_SF"/>
    <property type="match status" value="1"/>
</dbReference>
<comment type="caution">
    <text evidence="6">The sequence shown here is derived from an EMBL/GenBank/DDBJ whole genome shotgun (WGS) entry which is preliminary data.</text>
</comment>
<dbReference type="PANTHER" id="PTHR37817">
    <property type="entry name" value="N-ACETYLTRANSFERASE EIS"/>
    <property type="match status" value="1"/>
</dbReference>
<dbReference type="InterPro" id="IPR016181">
    <property type="entry name" value="Acyl_CoA_acyltransferase"/>
</dbReference>
<evidence type="ECO:0000256" key="3">
    <source>
        <dbReference type="ARBA" id="ARBA00023315"/>
    </source>
</evidence>
<accession>A0A8J3Z5Z8</accession>
<feature type="domain" description="N-acetyltransferase" evidence="5">
    <location>
        <begin position="4"/>
        <end position="148"/>
    </location>
</feature>
<proteinExistence type="inferred from homology"/>
<evidence type="ECO:0000256" key="2">
    <source>
        <dbReference type="ARBA" id="ARBA00022679"/>
    </source>
</evidence>
<name>A0A8J3Z5Z8_9ACTN</name>
<feature type="active site" description="Proton acceptor; via carboxylate" evidence="4">
    <location>
        <position position="403"/>
    </location>
</feature>
<dbReference type="EMBL" id="BOPG01000033">
    <property type="protein sequence ID" value="GIJ58004.1"/>
    <property type="molecule type" value="Genomic_DNA"/>
</dbReference>
<dbReference type="SUPFAM" id="SSF55729">
    <property type="entry name" value="Acyl-CoA N-acyltransferases (Nat)"/>
    <property type="match status" value="1"/>
</dbReference>
<feature type="binding site" evidence="4">
    <location>
        <begin position="88"/>
        <end position="93"/>
    </location>
    <ligand>
        <name>acetyl-CoA</name>
        <dbReference type="ChEBI" id="CHEBI:57288"/>
    </ligand>
</feature>
<dbReference type="NCBIfam" id="NF002367">
    <property type="entry name" value="PRK01346.1-4"/>
    <property type="match status" value="1"/>
</dbReference>
<dbReference type="InterPro" id="IPR036527">
    <property type="entry name" value="SCP2_sterol-bd_dom_sf"/>
</dbReference>
<gene>
    <name evidence="6" type="ORF">Vau01_055200</name>
</gene>
<dbReference type="PROSITE" id="PS51186">
    <property type="entry name" value="GNAT"/>
    <property type="match status" value="1"/>
</dbReference>
<dbReference type="Pfam" id="PF17668">
    <property type="entry name" value="Acetyltransf_17"/>
    <property type="match status" value="1"/>
</dbReference>
<dbReference type="HAMAP" id="MF_01812">
    <property type="entry name" value="Eis"/>
    <property type="match status" value="1"/>
</dbReference>
<dbReference type="Gene3D" id="3.30.1050.10">
    <property type="entry name" value="SCP2 sterol-binding domain"/>
    <property type="match status" value="1"/>
</dbReference>
<dbReference type="InterPro" id="IPR025559">
    <property type="entry name" value="Eis_dom"/>
</dbReference>
<dbReference type="AlphaFoldDB" id="A0A8J3Z5Z8"/>
<keyword evidence="2 4" id="KW-0808">Transferase</keyword>
<dbReference type="Pfam" id="PF13527">
    <property type="entry name" value="Acetyltransf_9"/>
    <property type="match status" value="1"/>
</dbReference>
<feature type="active site" description="Proton donor" evidence="4">
    <location>
        <position position="118"/>
    </location>
</feature>
<evidence type="ECO:0000256" key="1">
    <source>
        <dbReference type="ARBA" id="ARBA00009213"/>
    </source>
</evidence>
<keyword evidence="7" id="KW-1185">Reference proteome</keyword>
<feature type="binding site" evidence="4">
    <location>
        <begin position="113"/>
        <end position="114"/>
    </location>
    <ligand>
        <name>acetyl-CoA</name>
        <dbReference type="ChEBI" id="CHEBI:57288"/>
    </ligand>
</feature>
<evidence type="ECO:0000259" key="5">
    <source>
        <dbReference type="PROSITE" id="PS51186"/>
    </source>
</evidence>
<evidence type="ECO:0000313" key="6">
    <source>
        <dbReference type="EMBL" id="GIJ58004.1"/>
    </source>
</evidence>
<dbReference type="GO" id="GO:0030649">
    <property type="term" value="P:aminoglycoside antibiotic catabolic process"/>
    <property type="evidence" value="ECO:0007669"/>
    <property type="project" value="TreeGrafter"/>
</dbReference>
<dbReference type="InterPro" id="IPR022902">
    <property type="entry name" value="NAcTrfase_Eis"/>
</dbReference>
<dbReference type="InterPro" id="IPR051554">
    <property type="entry name" value="Acetyltransferase_Eis"/>
</dbReference>
<dbReference type="SUPFAM" id="SSF55718">
    <property type="entry name" value="SCP-like"/>
    <property type="match status" value="1"/>
</dbReference>
<feature type="binding site" evidence="4">
    <location>
        <begin position="80"/>
        <end position="82"/>
    </location>
    <ligand>
        <name>acetyl-CoA</name>
        <dbReference type="ChEBI" id="CHEBI:57288"/>
    </ligand>
</feature>
<dbReference type="RefSeq" id="WP_203998051.1">
    <property type="nucleotide sequence ID" value="NZ_BOPG01000033.1"/>
</dbReference>